<name>I3SHB2_MEDTR</name>
<feature type="compositionally biased region" description="Polar residues" evidence="1">
    <location>
        <begin position="80"/>
        <end position="90"/>
    </location>
</feature>
<organism evidence="2">
    <name type="scientific">Medicago truncatula</name>
    <name type="common">Barrel medic</name>
    <name type="synonym">Medicago tribuloides</name>
    <dbReference type="NCBI Taxonomy" id="3880"/>
    <lineage>
        <taxon>Eukaryota</taxon>
        <taxon>Viridiplantae</taxon>
        <taxon>Streptophyta</taxon>
        <taxon>Embryophyta</taxon>
        <taxon>Tracheophyta</taxon>
        <taxon>Spermatophyta</taxon>
        <taxon>Magnoliopsida</taxon>
        <taxon>eudicotyledons</taxon>
        <taxon>Gunneridae</taxon>
        <taxon>Pentapetalae</taxon>
        <taxon>rosids</taxon>
        <taxon>fabids</taxon>
        <taxon>Fabales</taxon>
        <taxon>Fabaceae</taxon>
        <taxon>Papilionoideae</taxon>
        <taxon>50 kb inversion clade</taxon>
        <taxon>NPAAA clade</taxon>
        <taxon>Hologalegina</taxon>
        <taxon>IRL clade</taxon>
        <taxon>Trifolieae</taxon>
        <taxon>Medicago</taxon>
    </lineage>
</organism>
<sequence>MDAPTSVSVEKPATSNVSDVDLFADASFVSAAPHADKGASSQPQDEVDLFSSQPAIPSVTPTVDLFSIPSPAVQPDSKSENSVPVNNSTFDPFASVPLNNFEGSDVFGDFTSQSDSVSSQPSTNAATDGSTSGKSVTDSNVSPKKDAFQ</sequence>
<dbReference type="ExpressionAtlas" id="I3SHB2">
    <property type="expression patterns" value="differential"/>
</dbReference>
<feature type="region of interest" description="Disordered" evidence="1">
    <location>
        <begin position="32"/>
        <end position="149"/>
    </location>
</feature>
<feature type="compositionally biased region" description="Polar residues" evidence="1">
    <location>
        <begin position="123"/>
        <end position="142"/>
    </location>
</feature>
<evidence type="ECO:0000256" key="1">
    <source>
        <dbReference type="SAM" id="MobiDB-lite"/>
    </source>
</evidence>
<dbReference type="AlphaFoldDB" id="I3SHB2"/>
<evidence type="ECO:0000313" key="2">
    <source>
        <dbReference type="EMBL" id="AFK39654.1"/>
    </source>
</evidence>
<feature type="compositionally biased region" description="Low complexity" evidence="1">
    <location>
        <begin position="112"/>
        <end position="122"/>
    </location>
</feature>
<dbReference type="EMBL" id="BT139859">
    <property type="protein sequence ID" value="AFK39654.1"/>
    <property type="molecule type" value="mRNA"/>
</dbReference>
<accession>I3SHB2</accession>
<proteinExistence type="evidence at transcript level"/>
<reference evidence="2" key="1">
    <citation type="submission" date="2012-05" db="EMBL/GenBank/DDBJ databases">
        <authorList>
            <person name="Krishnakumar V."/>
            <person name="Cheung F."/>
            <person name="Xiao Y."/>
            <person name="Chan A."/>
            <person name="Moskal W.A."/>
            <person name="Town C.D."/>
        </authorList>
    </citation>
    <scope>NUCLEOTIDE SEQUENCE</scope>
</reference>
<protein>
    <recommendedName>
        <fullName evidence="3">Clathrin interactor EPSIN 1</fullName>
    </recommendedName>
</protein>
<evidence type="ECO:0008006" key="3">
    <source>
        <dbReference type="Google" id="ProtNLM"/>
    </source>
</evidence>
<feature type="compositionally biased region" description="Polar residues" evidence="1">
    <location>
        <begin position="39"/>
        <end position="61"/>
    </location>
</feature>